<dbReference type="OrthoDB" id="10260794at2759"/>
<dbReference type="Pfam" id="PF04046">
    <property type="entry name" value="PSP"/>
    <property type="match status" value="1"/>
</dbReference>
<feature type="compositionally biased region" description="Acidic residues" evidence="1">
    <location>
        <begin position="395"/>
        <end position="418"/>
    </location>
</feature>
<dbReference type="InterPro" id="IPR006568">
    <property type="entry name" value="PSP_pro-rich"/>
</dbReference>
<evidence type="ECO:0000259" key="2">
    <source>
        <dbReference type="SMART" id="SM00581"/>
    </source>
</evidence>
<feature type="compositionally biased region" description="Basic and acidic residues" evidence="1">
    <location>
        <begin position="993"/>
        <end position="1003"/>
    </location>
</feature>
<feature type="compositionally biased region" description="Acidic residues" evidence="1">
    <location>
        <begin position="559"/>
        <end position="568"/>
    </location>
</feature>
<feature type="compositionally biased region" description="Polar residues" evidence="1">
    <location>
        <begin position="853"/>
        <end position="871"/>
    </location>
</feature>
<feature type="compositionally biased region" description="Polar residues" evidence="1">
    <location>
        <begin position="716"/>
        <end position="725"/>
    </location>
</feature>
<dbReference type="InterPro" id="IPR007180">
    <property type="entry name" value="DUF382"/>
</dbReference>
<comment type="caution">
    <text evidence="3">The sequence shown here is derived from an EMBL/GenBank/DDBJ whole genome shotgun (WGS) entry which is preliminary data.</text>
</comment>
<evidence type="ECO:0000313" key="4">
    <source>
        <dbReference type="Proteomes" id="UP000664169"/>
    </source>
</evidence>
<feature type="compositionally biased region" description="Basic residues" evidence="1">
    <location>
        <begin position="11"/>
        <end position="20"/>
    </location>
</feature>
<proteinExistence type="predicted"/>
<dbReference type="GO" id="GO:0005634">
    <property type="term" value="C:nucleus"/>
    <property type="evidence" value="ECO:0007669"/>
    <property type="project" value="InterPro"/>
</dbReference>
<dbReference type="EMBL" id="CAJPDQ010000008">
    <property type="protein sequence ID" value="CAF9913929.1"/>
    <property type="molecule type" value="Genomic_DNA"/>
</dbReference>
<evidence type="ECO:0000313" key="3">
    <source>
        <dbReference type="EMBL" id="CAF9913929.1"/>
    </source>
</evidence>
<dbReference type="PANTHER" id="PTHR12785">
    <property type="entry name" value="SPLICING FACTOR 3B"/>
    <property type="match status" value="1"/>
</dbReference>
<sequence>MATGPKLSKNQARRAKKKAEKQRGSTFEHFPHIHAYIWQAASEVPSEPESEPQVQNGIKHEKPVTRVEDPVVVLDEIDYDQLSDSDPLFDMYKDIMEKFQQSKKEDPSTQEVVKPEVFYDEDDDIPDEDVEDQVPKMSKKKRKMLTQLSVAELKALVQQPELVEGSDVTASDPRLLVHIKGTRNIVPVPAHWSLKREYLSSKRGVEKATFSLPKFIQDTGIAEMRDAVLEKQENASLKQKQRERVAPKMGKLDIDYQKLYEAFFRFQTKPELTRYGEVYYEGKEYETNLKHLRPGELSDELKEALSIPPGAPPPWLINQQRFGPPPSYPALKIPGLNAPPPPGASWGFHPGGYGKPPVDEYNRPLYGGDVFGVLQTQQNQQLGEPIEKTLWGELQEPEDESEDEEEEEEEEDQEDQEEIAANPEAPSGLETPSGMASAMPSEFGGIESIAGEFDLRKQRRGTETEEHAHSRSAYQVLPEQQVKSQGFFGGDKAYDLSGGQRNQHIPVLGQDDNARKRKKPGDVDVAMDPDQLLAKDGMDKEDLMRMYDAQKQQEKGQWDYEDLSDMIAEESRKRQKRDEERKSRRYDDRGQGERYGGYRNRPRSRSARRRSPKEHENRERQRSPRNYDRPRSPHRRRSRSPYGRDRSPARSRNDAPQYRERSSPRSARYQDDRHGRRDYPPRDGPRRFPMENNYRPNERARSPPRRSAHVSHDGSPRSQPLSRRTSPPPERARSPVRESGYSDRNDREHYGRERSPPRGVRSPPREMITHRERTPARRETSYHERSPPRQQDKEYLPDAEYEKDIREKPRYDDHNRQAPPTGPSYRGESVPGDSRDSRQSHEPTRGGHHGNGSHRQTYEDTSNSMRPGSRSTYDDAPQSGRWPSQSHNQGQSRWENTRNTAPAFRGSSNSTSTTYPRTQRFNTALSGIGTVVEGGRKQPSLMDPEHEKKLQQLEDEKRKLEAAIDEKQRKKRSDLRDWDKLEREAKSSQLRSELAEGHLERLSEIGATTNY</sequence>
<feature type="compositionally biased region" description="Basic and acidic residues" evidence="1">
    <location>
        <begin position="833"/>
        <end position="845"/>
    </location>
</feature>
<feature type="compositionally biased region" description="Basic and acidic residues" evidence="1">
    <location>
        <begin position="763"/>
        <end position="816"/>
    </location>
</feature>
<feature type="compositionally biased region" description="Basic and acidic residues" evidence="1">
    <location>
        <begin position="642"/>
        <end position="689"/>
    </location>
</feature>
<protein>
    <recommendedName>
        <fullName evidence="2">PSP proline-rich domain-containing protein</fullName>
    </recommendedName>
</protein>
<feature type="domain" description="PSP proline-rich" evidence="2">
    <location>
        <begin position="289"/>
        <end position="342"/>
    </location>
</feature>
<feature type="compositionally biased region" description="Basic and acidic residues" evidence="1">
    <location>
        <begin position="569"/>
        <end position="592"/>
    </location>
</feature>
<feature type="compositionally biased region" description="Low complexity" evidence="1">
    <location>
        <begin position="41"/>
        <end position="55"/>
    </location>
</feature>
<gene>
    <name evidence="3" type="ORF">GOMPHAMPRED_008063</name>
</gene>
<dbReference type="Pfam" id="PF04037">
    <property type="entry name" value="DUF382"/>
    <property type="match status" value="1"/>
</dbReference>
<feature type="compositionally biased region" description="Basic and acidic residues" evidence="1">
    <location>
        <begin position="453"/>
        <end position="469"/>
    </location>
</feature>
<feature type="compositionally biased region" description="Polar residues" evidence="1">
    <location>
        <begin position="881"/>
        <end position="925"/>
    </location>
</feature>
<feature type="compositionally biased region" description="Basic residues" evidence="1">
    <location>
        <begin position="600"/>
        <end position="612"/>
    </location>
</feature>
<feature type="region of interest" description="Disordered" evidence="1">
    <location>
        <begin position="1"/>
        <end position="27"/>
    </location>
</feature>
<dbReference type="Proteomes" id="UP000664169">
    <property type="component" value="Unassembled WGS sequence"/>
</dbReference>
<dbReference type="AlphaFoldDB" id="A0A8H3IHK5"/>
<accession>A0A8H3IHK5</accession>
<evidence type="ECO:0000256" key="1">
    <source>
        <dbReference type="SAM" id="MobiDB-lite"/>
    </source>
</evidence>
<dbReference type="SMART" id="SM00581">
    <property type="entry name" value="PSP"/>
    <property type="match status" value="1"/>
</dbReference>
<feature type="region of interest" description="Disordered" evidence="1">
    <location>
        <begin position="392"/>
        <end position="1011"/>
    </location>
</feature>
<dbReference type="InterPro" id="IPR052584">
    <property type="entry name" value="U2_snRNP_Complex_Component"/>
</dbReference>
<feature type="compositionally biased region" description="Basic and acidic residues" evidence="1">
    <location>
        <begin position="613"/>
        <end position="631"/>
    </location>
</feature>
<feature type="compositionally biased region" description="Basic and acidic residues" evidence="1">
    <location>
        <begin position="536"/>
        <end position="545"/>
    </location>
</feature>
<feature type="compositionally biased region" description="Basic and acidic residues" evidence="1">
    <location>
        <begin position="943"/>
        <end position="986"/>
    </location>
</feature>
<dbReference type="PANTHER" id="PTHR12785:SF6">
    <property type="entry name" value="SPLICING FACTOR 3B SUBUNIT 2"/>
    <property type="match status" value="1"/>
</dbReference>
<feature type="compositionally biased region" description="Basic and acidic residues" evidence="1">
    <location>
        <begin position="730"/>
        <end position="756"/>
    </location>
</feature>
<keyword evidence="4" id="KW-1185">Reference proteome</keyword>
<organism evidence="3 4">
    <name type="scientific">Gomphillus americanus</name>
    <dbReference type="NCBI Taxonomy" id="1940652"/>
    <lineage>
        <taxon>Eukaryota</taxon>
        <taxon>Fungi</taxon>
        <taxon>Dikarya</taxon>
        <taxon>Ascomycota</taxon>
        <taxon>Pezizomycotina</taxon>
        <taxon>Lecanoromycetes</taxon>
        <taxon>OSLEUM clade</taxon>
        <taxon>Ostropomycetidae</taxon>
        <taxon>Ostropales</taxon>
        <taxon>Graphidaceae</taxon>
        <taxon>Gomphilloideae</taxon>
        <taxon>Gomphillus</taxon>
    </lineage>
</organism>
<feature type="region of interest" description="Disordered" evidence="1">
    <location>
        <begin position="41"/>
        <end position="62"/>
    </location>
</feature>
<name>A0A8H3IHK5_9LECA</name>
<reference evidence="3" key="1">
    <citation type="submission" date="2021-03" db="EMBL/GenBank/DDBJ databases">
        <authorList>
            <person name="Tagirdzhanova G."/>
        </authorList>
    </citation>
    <scope>NUCLEOTIDE SEQUENCE</scope>
</reference>